<accession>A0ABN8Y5W4</accession>
<protein>
    <submittedName>
        <fullName evidence="1">Uncharacterized protein</fullName>
    </submittedName>
</protein>
<name>A0ABN8Y5W4_RANTA</name>
<keyword evidence="2" id="KW-1185">Reference proteome</keyword>
<reference evidence="1" key="1">
    <citation type="submission" date="2023-04" db="EMBL/GenBank/DDBJ databases">
        <authorList>
            <consortium name="ELIXIR-Norway"/>
        </authorList>
    </citation>
    <scope>NUCLEOTIDE SEQUENCE [LARGE SCALE GENOMIC DNA]</scope>
</reference>
<gene>
    <name evidence="1" type="ORF">MRATA1EN1_LOCUS5297</name>
</gene>
<sequence>MSHATTTVTPHCHLPGCLWNKTDLDDSVWRSGISSPVFSPPCHQNERDIFMDSIVTGLRLRRAEEAEKINSKVFSTECGSLGSPKVKMIWVFFFVCNIFSRKKALLHGCSEQMGEATNGSGTGHSVKLLPG</sequence>
<evidence type="ECO:0000313" key="1">
    <source>
        <dbReference type="EMBL" id="CAI9156335.1"/>
    </source>
</evidence>
<dbReference type="Proteomes" id="UP001176941">
    <property type="component" value="Chromosome 14"/>
</dbReference>
<proteinExistence type="predicted"/>
<organism evidence="1 2">
    <name type="scientific">Rangifer tarandus platyrhynchus</name>
    <name type="common">Svalbard reindeer</name>
    <dbReference type="NCBI Taxonomy" id="3082113"/>
    <lineage>
        <taxon>Eukaryota</taxon>
        <taxon>Metazoa</taxon>
        <taxon>Chordata</taxon>
        <taxon>Craniata</taxon>
        <taxon>Vertebrata</taxon>
        <taxon>Euteleostomi</taxon>
        <taxon>Mammalia</taxon>
        <taxon>Eutheria</taxon>
        <taxon>Laurasiatheria</taxon>
        <taxon>Artiodactyla</taxon>
        <taxon>Ruminantia</taxon>
        <taxon>Pecora</taxon>
        <taxon>Cervidae</taxon>
        <taxon>Odocoileinae</taxon>
        <taxon>Rangifer</taxon>
    </lineage>
</organism>
<dbReference type="EMBL" id="OX459950">
    <property type="protein sequence ID" value="CAI9156335.1"/>
    <property type="molecule type" value="Genomic_DNA"/>
</dbReference>
<evidence type="ECO:0000313" key="2">
    <source>
        <dbReference type="Proteomes" id="UP001176941"/>
    </source>
</evidence>